<feature type="non-terminal residue" evidence="1">
    <location>
        <position position="496"/>
    </location>
</feature>
<accession>A0A6A6ZBL6</accession>
<feature type="non-terminal residue" evidence="1">
    <location>
        <position position="1"/>
    </location>
</feature>
<proteinExistence type="predicted"/>
<organism evidence="1 2">
    <name type="scientific">Ophiobolus disseminans</name>
    <dbReference type="NCBI Taxonomy" id="1469910"/>
    <lineage>
        <taxon>Eukaryota</taxon>
        <taxon>Fungi</taxon>
        <taxon>Dikarya</taxon>
        <taxon>Ascomycota</taxon>
        <taxon>Pezizomycotina</taxon>
        <taxon>Dothideomycetes</taxon>
        <taxon>Pleosporomycetidae</taxon>
        <taxon>Pleosporales</taxon>
        <taxon>Pleosporineae</taxon>
        <taxon>Phaeosphaeriaceae</taxon>
        <taxon>Ophiobolus</taxon>
    </lineage>
</organism>
<evidence type="ECO:0000313" key="2">
    <source>
        <dbReference type="Proteomes" id="UP000799424"/>
    </source>
</evidence>
<dbReference type="EMBL" id="MU006261">
    <property type="protein sequence ID" value="KAF2818093.1"/>
    <property type="molecule type" value="Genomic_DNA"/>
</dbReference>
<keyword evidence="2" id="KW-1185">Reference proteome</keyword>
<name>A0A6A6ZBL6_9PLEO</name>
<dbReference type="OrthoDB" id="4227485at2759"/>
<dbReference type="Proteomes" id="UP000799424">
    <property type="component" value="Unassembled WGS sequence"/>
</dbReference>
<dbReference type="Pfam" id="PF12520">
    <property type="entry name" value="DUF3723"/>
    <property type="match status" value="1"/>
</dbReference>
<dbReference type="InterPro" id="IPR022198">
    <property type="entry name" value="DUF3723"/>
</dbReference>
<evidence type="ECO:0000313" key="1">
    <source>
        <dbReference type="EMBL" id="KAF2818093.1"/>
    </source>
</evidence>
<dbReference type="AlphaFoldDB" id="A0A6A6ZBL6"/>
<sequence>DAPINTLVQVRQHYMKHVASCDGEKYLHIRFYERKQDAASAIKWRKLLDTKMKSLNQILRNEWLCLVLDKLEPFRSLWIGFQLGSFPLILSWRCSQVQNYLCQMQSMWNRMTGGSGVLCDENTVTKLEGLAPQWSSRDRSLIEAFFSENQVFCRVNDPALRAVIQQRVLAVEGCILSFKTFFEDVKVLGPVMLRLRELFPPSDLVPPRGLFEPLKRRSPSIRDVLLQKYRKGLNAERCVLQYDEDDERRIEAPDPAMYSYWQLCLFLFRHQRGDWKPLKKARNQHPLLEHPEWLINLSHCARRLGFESDRISILCHQDPDLSQIRTHMREEKPSSHYSVSLEEFDLEAHTRQQRQAIFKRRALPPTPLMTTDTSTLSGKIRTHIGLFLPAIWSALEQEARYALTDFGRLVLILTSFFGDFGPRHTPLAREEPETEVSNQQLLLLPRASNPTPRSLSVYSLPDASPAEPVFTSRNQDITFWHLPASRRMDPTREYRC</sequence>
<protein>
    <submittedName>
        <fullName evidence="1">Uncharacterized protein</fullName>
    </submittedName>
</protein>
<reference evidence="1" key="1">
    <citation type="journal article" date="2020" name="Stud. Mycol.">
        <title>101 Dothideomycetes genomes: a test case for predicting lifestyles and emergence of pathogens.</title>
        <authorList>
            <person name="Haridas S."/>
            <person name="Albert R."/>
            <person name="Binder M."/>
            <person name="Bloem J."/>
            <person name="Labutti K."/>
            <person name="Salamov A."/>
            <person name="Andreopoulos B."/>
            <person name="Baker S."/>
            <person name="Barry K."/>
            <person name="Bills G."/>
            <person name="Bluhm B."/>
            <person name="Cannon C."/>
            <person name="Castanera R."/>
            <person name="Culley D."/>
            <person name="Daum C."/>
            <person name="Ezra D."/>
            <person name="Gonzalez J."/>
            <person name="Henrissat B."/>
            <person name="Kuo A."/>
            <person name="Liang C."/>
            <person name="Lipzen A."/>
            <person name="Lutzoni F."/>
            <person name="Magnuson J."/>
            <person name="Mondo S."/>
            <person name="Nolan M."/>
            <person name="Ohm R."/>
            <person name="Pangilinan J."/>
            <person name="Park H.-J."/>
            <person name="Ramirez L."/>
            <person name="Alfaro M."/>
            <person name="Sun H."/>
            <person name="Tritt A."/>
            <person name="Yoshinaga Y."/>
            <person name="Zwiers L.-H."/>
            <person name="Turgeon B."/>
            <person name="Goodwin S."/>
            <person name="Spatafora J."/>
            <person name="Crous P."/>
            <person name="Grigoriev I."/>
        </authorList>
    </citation>
    <scope>NUCLEOTIDE SEQUENCE</scope>
    <source>
        <strain evidence="1">CBS 113818</strain>
    </source>
</reference>
<gene>
    <name evidence="1" type="ORF">CC86DRAFT_243071</name>
</gene>